<evidence type="ECO:0000259" key="3">
    <source>
        <dbReference type="Pfam" id="PF17996"/>
    </source>
</evidence>
<dbReference type="Gene3D" id="2.60.120.260">
    <property type="entry name" value="Galactose-binding domain-like"/>
    <property type="match status" value="1"/>
</dbReference>
<dbReference type="PANTHER" id="PTHR37834:SF2">
    <property type="entry name" value="ESTERASE, SGNH HYDROLASE-TYPE"/>
    <property type="match status" value="1"/>
</dbReference>
<gene>
    <name evidence="4" type="ORF">IV454_05005</name>
</gene>
<dbReference type="PANTHER" id="PTHR37834">
    <property type="entry name" value="GDSL-LIKE LIPASE/ACYLHYDROLASE DOMAIN PROTEIN (AFU_ORTHOLOGUE AFUA_2G00620)"/>
    <property type="match status" value="1"/>
</dbReference>
<evidence type="ECO:0000313" key="4">
    <source>
        <dbReference type="EMBL" id="QPI50923.1"/>
    </source>
</evidence>
<dbReference type="NCBIfam" id="NF042969">
    <property type="entry name" value="AcxyGlmanDactase"/>
    <property type="match status" value="1"/>
</dbReference>
<proteinExistence type="predicted"/>
<evidence type="ECO:0000259" key="2">
    <source>
        <dbReference type="Pfam" id="PF13472"/>
    </source>
</evidence>
<dbReference type="CDD" id="cd01831">
    <property type="entry name" value="Endoglucanase_E_like"/>
    <property type="match status" value="1"/>
</dbReference>
<dbReference type="EMBL" id="CP065053">
    <property type="protein sequence ID" value="QPI50923.1"/>
    <property type="molecule type" value="Genomic_DNA"/>
</dbReference>
<feature type="signal peptide" evidence="1">
    <location>
        <begin position="1"/>
        <end position="19"/>
    </location>
</feature>
<dbReference type="RefSeq" id="WP_206090577.1">
    <property type="nucleotide sequence ID" value="NZ_CP065053.1"/>
</dbReference>
<dbReference type="Pfam" id="PF13472">
    <property type="entry name" value="Lipase_GDSL_2"/>
    <property type="match status" value="1"/>
</dbReference>
<dbReference type="Pfam" id="PF17996">
    <property type="entry name" value="CE2_N"/>
    <property type="match status" value="1"/>
</dbReference>
<accession>A0AA48WFL8</accession>
<dbReference type="SUPFAM" id="SSF52266">
    <property type="entry name" value="SGNH hydrolase"/>
    <property type="match status" value="1"/>
</dbReference>
<dbReference type="InterPro" id="IPR050040">
    <property type="entry name" value="CE2A"/>
</dbReference>
<dbReference type="InterPro" id="IPR013830">
    <property type="entry name" value="SGNH_hydro"/>
</dbReference>
<dbReference type="InterPro" id="IPR052762">
    <property type="entry name" value="PCW_deacetylase/CE"/>
</dbReference>
<dbReference type="Proteomes" id="UP000662888">
    <property type="component" value="Chromosome"/>
</dbReference>
<sequence length="348" mass="37933">MNRTALALALLLVHAGVRAEPVVRADDPRIARMGRTVALADGSLRFSYPGVQLSLSFEGKALSVDAVASGERSYIDVVVDGGTPRIVKLSATARTIKLVDERQAGIHRVDIMHRTESWQGVVTLARFVTDGTLHTAPVLPQRKMLVLGDSVTCGEAIDRVGGETKKPSWWNPRASYGMLAAQALGAQVQLVCHGGRGLLRSWNGRTDDDNLPDFYELAIANQEQRVRWNHAAYWPDLIVVAIGTNDFSTGIPERDAYVNAYVSLVRTLLRNHPHALLVLTEGAILNGERKAALTSYIAETIRRVGNARVHAAASVYHPGDAIDAHPTKAQHAAMARELLPQLRDLTGW</sequence>
<keyword evidence="5" id="KW-1185">Reference proteome</keyword>
<keyword evidence="1" id="KW-0732">Signal</keyword>
<dbReference type="InterPro" id="IPR040794">
    <property type="entry name" value="CE2_N"/>
</dbReference>
<dbReference type="InterPro" id="IPR036514">
    <property type="entry name" value="SGNH_hydro_sf"/>
</dbReference>
<feature type="chain" id="PRO_5046964751" evidence="1">
    <location>
        <begin position="20"/>
        <end position="348"/>
    </location>
</feature>
<reference evidence="4 5" key="1">
    <citation type="submission" date="2020-11" db="EMBL/GenBank/DDBJ databases">
        <authorList>
            <person name="Sun Q."/>
        </authorList>
    </citation>
    <scope>NUCLEOTIDE SEQUENCE [LARGE SCALE GENOMIC DNA]</scope>
    <source>
        <strain evidence="4 5">P8398</strain>
    </source>
</reference>
<dbReference type="Gene3D" id="3.40.50.1110">
    <property type="entry name" value="SGNH hydrolase"/>
    <property type="match status" value="1"/>
</dbReference>
<dbReference type="InterPro" id="IPR037461">
    <property type="entry name" value="CtCE2-like_dom"/>
</dbReference>
<name>A0AA48WFL8_9BURK</name>
<feature type="domain" description="SGNH hydrolase-type esterase" evidence="2">
    <location>
        <begin position="146"/>
        <end position="310"/>
    </location>
</feature>
<evidence type="ECO:0000313" key="5">
    <source>
        <dbReference type="Proteomes" id="UP000662888"/>
    </source>
</evidence>
<feature type="domain" description="Carbohydrate esterase 2 N-terminal" evidence="3">
    <location>
        <begin position="33"/>
        <end position="137"/>
    </location>
</feature>
<protein>
    <submittedName>
        <fullName evidence="4">Xylan esterase</fullName>
    </submittedName>
</protein>
<organism evidence="4 5">
    <name type="scientific">Massilia antarctica</name>
    <dbReference type="NCBI Taxonomy" id="2765360"/>
    <lineage>
        <taxon>Bacteria</taxon>
        <taxon>Pseudomonadati</taxon>
        <taxon>Pseudomonadota</taxon>
        <taxon>Betaproteobacteria</taxon>
        <taxon>Burkholderiales</taxon>
        <taxon>Oxalobacteraceae</taxon>
        <taxon>Telluria group</taxon>
        <taxon>Massilia</taxon>
    </lineage>
</organism>
<evidence type="ECO:0000256" key="1">
    <source>
        <dbReference type="SAM" id="SignalP"/>
    </source>
</evidence>